<organism evidence="1">
    <name type="scientific">Albugo laibachii Nc14</name>
    <dbReference type="NCBI Taxonomy" id="890382"/>
    <lineage>
        <taxon>Eukaryota</taxon>
        <taxon>Sar</taxon>
        <taxon>Stramenopiles</taxon>
        <taxon>Oomycota</taxon>
        <taxon>Peronosporomycetes</taxon>
        <taxon>Albuginales</taxon>
        <taxon>Albuginaceae</taxon>
        <taxon>Albugo</taxon>
    </lineage>
</organism>
<evidence type="ECO:0000313" key="1">
    <source>
        <dbReference type="EMBL" id="CCA19197.1"/>
    </source>
</evidence>
<dbReference type="HOGENOM" id="CLU_2404111_0_0_1"/>
<accession>F0WDC5</accession>
<name>F0WDC5_9STRA</name>
<reference evidence="1" key="1">
    <citation type="journal article" date="2011" name="PLoS Biol.">
        <title>Gene gain and loss during evolution of obligate parasitism in the white rust pathogen of Arabidopsis thaliana.</title>
        <authorList>
            <person name="Kemen E."/>
            <person name="Gardiner A."/>
            <person name="Schultz-Larsen T."/>
            <person name="Kemen A.C."/>
            <person name="Balmuth A.L."/>
            <person name="Robert-Seilaniantz A."/>
            <person name="Bailey K."/>
            <person name="Holub E."/>
            <person name="Studholme D.J."/>
            <person name="Maclean D."/>
            <person name="Jones J.D."/>
        </authorList>
    </citation>
    <scope>NUCLEOTIDE SEQUENCE</scope>
</reference>
<dbReference type="AlphaFoldDB" id="F0WDC5"/>
<dbReference type="EMBL" id="FR824110">
    <property type="protein sequence ID" value="CCA19197.1"/>
    <property type="molecule type" value="Genomic_DNA"/>
</dbReference>
<proteinExistence type="predicted"/>
<reference evidence="1" key="2">
    <citation type="submission" date="2011-02" db="EMBL/GenBank/DDBJ databases">
        <authorList>
            <person name="MacLean D."/>
        </authorList>
    </citation>
    <scope>NUCLEOTIDE SEQUENCE</scope>
</reference>
<gene>
    <name evidence="1" type="primary">AlNc14C65G4645</name>
    <name evidence="1" type="ORF">ALNC14_053400</name>
</gene>
<sequence length="93" mass="10868">MPMWLTMSGHRDCRINGATLYIVLLGEKFKLTNSLHDLIYGQLRQILRGANGEGWDKRRIDHGCIFVRQKKIYQFERQVVEVAHTDSKPRNVV</sequence>
<protein>
    <submittedName>
        <fullName evidence="1">AlNc14C65G4645 protein</fullName>
    </submittedName>
</protein>